<proteinExistence type="predicted"/>
<dbReference type="InterPro" id="IPR006350">
    <property type="entry name" value="Intron_endoG1"/>
</dbReference>
<dbReference type="PROSITE" id="PS50164">
    <property type="entry name" value="GIY_YIG"/>
    <property type="match status" value="1"/>
</dbReference>
<dbReference type="Proteomes" id="UP000641206">
    <property type="component" value="Unassembled WGS sequence"/>
</dbReference>
<sequence>MIGVYKITNEINGKMYIGASTRLMKRKTEHFKPSRIKAYKDRLPIYHAMDKYGRENFVFEIIEKTTAEQLDEREEHYINKYNTVEEGYNVVSTSHNTHDREYTKEVHGSFFTEWNKKQWKNEEYRKKRSKHSSLVQKERLKDPEYLAEKSKQLKKYTDSIKKPIEQYDKQGNLIAVYDGVREAERATGIGSAQISAVALGKPKRKSAGGFVWKYSQEKSVETIESD</sequence>
<protein>
    <recommendedName>
        <fullName evidence="1">GIY-YIG domain-containing protein</fullName>
    </recommendedName>
</protein>
<dbReference type="Gene3D" id="3.40.1440.10">
    <property type="entry name" value="GIY-YIG endonuclease"/>
    <property type="match status" value="1"/>
</dbReference>
<reference evidence="3" key="1">
    <citation type="journal article" date="2019" name="Int. J. Syst. Evol. Microbiol.">
        <title>The Global Catalogue of Microorganisms (GCM) 10K type strain sequencing project: providing services to taxonomists for standard genome sequencing and annotation.</title>
        <authorList>
            <consortium name="The Broad Institute Genomics Platform"/>
            <consortium name="The Broad Institute Genome Sequencing Center for Infectious Disease"/>
            <person name="Wu L."/>
            <person name="Ma J."/>
        </authorList>
    </citation>
    <scope>NUCLEOTIDE SEQUENCE [LARGE SCALE GENOMIC DNA]</scope>
    <source>
        <strain evidence="3">CGMCC 1.7693</strain>
    </source>
</reference>
<name>A0ABQ2P2D2_9BACI</name>
<dbReference type="Pfam" id="PF07453">
    <property type="entry name" value="NUMOD1"/>
    <property type="match status" value="1"/>
</dbReference>
<dbReference type="SUPFAM" id="SSF82771">
    <property type="entry name" value="GIY-YIG endonuclease"/>
    <property type="match status" value="1"/>
</dbReference>
<dbReference type="InterPro" id="IPR010896">
    <property type="entry name" value="NUMOD1"/>
</dbReference>
<gene>
    <name evidence="2" type="ORF">GCM10011346_47480</name>
</gene>
<dbReference type="NCBIfam" id="TIGR01453">
    <property type="entry name" value="grpIintron_endo"/>
    <property type="match status" value="1"/>
</dbReference>
<dbReference type="RefSeq" id="WP_188737823.1">
    <property type="nucleotide sequence ID" value="NZ_BMLW01000018.1"/>
</dbReference>
<keyword evidence="3" id="KW-1185">Reference proteome</keyword>
<evidence type="ECO:0000259" key="1">
    <source>
        <dbReference type="PROSITE" id="PS50164"/>
    </source>
</evidence>
<dbReference type="EMBL" id="BMLW01000018">
    <property type="protein sequence ID" value="GGP16251.1"/>
    <property type="molecule type" value="Genomic_DNA"/>
</dbReference>
<dbReference type="InterPro" id="IPR003647">
    <property type="entry name" value="Intron_nuc_1_rpt"/>
</dbReference>
<comment type="caution">
    <text evidence="2">The sequence shown here is derived from an EMBL/GenBank/DDBJ whole genome shotgun (WGS) entry which is preliminary data.</text>
</comment>
<dbReference type="InterPro" id="IPR036388">
    <property type="entry name" value="WH-like_DNA-bd_sf"/>
</dbReference>
<accession>A0ABQ2P2D2</accession>
<dbReference type="Pfam" id="PF01541">
    <property type="entry name" value="GIY-YIG"/>
    <property type="match status" value="1"/>
</dbReference>
<organism evidence="2 3">
    <name type="scientific">Oceanobacillus neutriphilus</name>
    <dbReference type="NCBI Taxonomy" id="531815"/>
    <lineage>
        <taxon>Bacteria</taxon>
        <taxon>Bacillati</taxon>
        <taxon>Bacillota</taxon>
        <taxon>Bacilli</taxon>
        <taxon>Bacillales</taxon>
        <taxon>Bacillaceae</taxon>
        <taxon>Oceanobacillus</taxon>
    </lineage>
</organism>
<dbReference type="SMART" id="SM00465">
    <property type="entry name" value="GIYc"/>
    <property type="match status" value="1"/>
</dbReference>
<dbReference type="InterPro" id="IPR000305">
    <property type="entry name" value="GIY-YIG_endonuc"/>
</dbReference>
<evidence type="ECO:0000313" key="3">
    <source>
        <dbReference type="Proteomes" id="UP000641206"/>
    </source>
</evidence>
<evidence type="ECO:0000313" key="2">
    <source>
        <dbReference type="EMBL" id="GGP16251.1"/>
    </source>
</evidence>
<dbReference type="SMART" id="SM00497">
    <property type="entry name" value="IENR1"/>
    <property type="match status" value="1"/>
</dbReference>
<dbReference type="InterPro" id="IPR035901">
    <property type="entry name" value="GIY-YIG_endonuc_sf"/>
</dbReference>
<dbReference type="Gene3D" id="1.10.10.10">
    <property type="entry name" value="Winged helix-like DNA-binding domain superfamily/Winged helix DNA-binding domain"/>
    <property type="match status" value="1"/>
</dbReference>
<feature type="domain" description="GIY-YIG" evidence="1">
    <location>
        <begin position="1"/>
        <end position="90"/>
    </location>
</feature>